<dbReference type="PANTHER" id="PTHR33529">
    <property type="entry name" value="SLR0882 PROTEIN-RELATED"/>
    <property type="match status" value="1"/>
</dbReference>
<proteinExistence type="predicted"/>
<organism evidence="8 9">
    <name type="scientific">Pararhizobium mangrovi</name>
    <dbReference type="NCBI Taxonomy" id="2590452"/>
    <lineage>
        <taxon>Bacteria</taxon>
        <taxon>Pseudomonadati</taxon>
        <taxon>Pseudomonadota</taxon>
        <taxon>Alphaproteobacteria</taxon>
        <taxon>Hyphomicrobiales</taxon>
        <taxon>Rhizobiaceae</taxon>
        <taxon>Rhizobium/Agrobacterium group</taxon>
        <taxon>Pararhizobium</taxon>
    </lineage>
</organism>
<evidence type="ECO:0000256" key="2">
    <source>
        <dbReference type="ARBA" id="ARBA00022475"/>
    </source>
</evidence>
<name>A0A506UBD3_9HYPH</name>
<dbReference type="Proteomes" id="UP000320314">
    <property type="component" value="Unassembled WGS sequence"/>
</dbReference>
<feature type="compositionally biased region" description="Basic residues" evidence="6">
    <location>
        <begin position="13"/>
        <end position="31"/>
    </location>
</feature>
<evidence type="ECO:0000256" key="6">
    <source>
        <dbReference type="SAM" id="MobiDB-lite"/>
    </source>
</evidence>
<keyword evidence="3 7" id="KW-0812">Transmembrane</keyword>
<dbReference type="Pfam" id="PF03739">
    <property type="entry name" value="LptF_LptG"/>
    <property type="match status" value="1"/>
</dbReference>
<gene>
    <name evidence="8" type="ORF">FJU11_06645</name>
</gene>
<evidence type="ECO:0000256" key="5">
    <source>
        <dbReference type="ARBA" id="ARBA00023136"/>
    </source>
</evidence>
<dbReference type="AlphaFoldDB" id="A0A506UBD3"/>
<accession>A0A506UBD3</accession>
<protein>
    <submittedName>
        <fullName evidence="8">YjgP/YjgQ family permease</fullName>
    </submittedName>
</protein>
<dbReference type="InterPro" id="IPR005495">
    <property type="entry name" value="LptG/LptF_permease"/>
</dbReference>
<reference evidence="8 9" key="1">
    <citation type="submission" date="2019-06" db="EMBL/GenBank/DDBJ databases">
        <authorList>
            <person name="Li M."/>
        </authorList>
    </citation>
    <scope>NUCLEOTIDE SEQUENCE [LARGE SCALE GENOMIC DNA]</scope>
    <source>
        <strain evidence="8 9">BGMRC6574</strain>
    </source>
</reference>
<feature type="transmembrane region" description="Helical" evidence="7">
    <location>
        <begin position="153"/>
        <end position="175"/>
    </location>
</feature>
<sequence length="447" mass="48266">MPASPFQMPAGRARPRSMPRSRRTMRRRKTCARSSPVSGKLREEGRGTFMSRHLGVIDRYLIGLAGKPLALSLGVVLAALLLERVLRLVDMLSATGGTPYWLLVALTASLVPHYVSLALTAAFFVAVFVAMSRLGDGSELDALMASGVSIRRICMPFVALGCVLMVVSVILYGFLNPVTRYDYHRLLYTAAAGWDAKVPPATFIDAGHGITITADRVDTSGRRLTGVFIQRKRPSGTEITSARTGTLELSKDQKHLTLLLQDGITIRDAQSGATGTLRFKNLTYGTQFNLDLTTYRARGESERELTMPELVERIASGDGDLKPAALKAELADRLVRALTLPLLPLLAVPLSFAGRRGSRTTGLVFAAIVLVTFNNALQFATDLGASRATYTTPIVVAPFVVFAALCIWLFQSSKDQPVEAPIVRMVSGLQTGITAFAGRITGLGRTA</sequence>
<feature type="transmembrane region" description="Helical" evidence="7">
    <location>
        <begin position="111"/>
        <end position="132"/>
    </location>
</feature>
<feature type="transmembrane region" description="Helical" evidence="7">
    <location>
        <begin position="360"/>
        <end position="378"/>
    </location>
</feature>
<evidence type="ECO:0000313" key="8">
    <source>
        <dbReference type="EMBL" id="TPW29939.1"/>
    </source>
</evidence>
<keyword evidence="9" id="KW-1185">Reference proteome</keyword>
<feature type="region of interest" description="Disordered" evidence="6">
    <location>
        <begin position="1"/>
        <end position="38"/>
    </location>
</feature>
<keyword evidence="4 7" id="KW-1133">Transmembrane helix</keyword>
<comment type="caution">
    <text evidence="8">The sequence shown here is derived from an EMBL/GenBank/DDBJ whole genome shotgun (WGS) entry which is preliminary data.</text>
</comment>
<evidence type="ECO:0000256" key="7">
    <source>
        <dbReference type="SAM" id="Phobius"/>
    </source>
</evidence>
<dbReference type="OrthoDB" id="7057792at2"/>
<evidence type="ECO:0000313" key="9">
    <source>
        <dbReference type="Proteomes" id="UP000320314"/>
    </source>
</evidence>
<evidence type="ECO:0000256" key="3">
    <source>
        <dbReference type="ARBA" id="ARBA00022692"/>
    </source>
</evidence>
<feature type="transmembrane region" description="Helical" evidence="7">
    <location>
        <begin position="390"/>
        <end position="410"/>
    </location>
</feature>
<evidence type="ECO:0000256" key="1">
    <source>
        <dbReference type="ARBA" id="ARBA00004651"/>
    </source>
</evidence>
<keyword evidence="2" id="KW-1003">Cell membrane</keyword>
<dbReference type="EMBL" id="VHLH01000008">
    <property type="protein sequence ID" value="TPW29939.1"/>
    <property type="molecule type" value="Genomic_DNA"/>
</dbReference>
<evidence type="ECO:0000256" key="4">
    <source>
        <dbReference type="ARBA" id="ARBA00022989"/>
    </source>
</evidence>
<comment type="subcellular location">
    <subcellularLocation>
        <location evidence="1">Cell membrane</location>
        <topology evidence="1">Multi-pass membrane protein</topology>
    </subcellularLocation>
</comment>
<keyword evidence="5 7" id="KW-0472">Membrane</keyword>
<dbReference type="PANTHER" id="PTHR33529:SF2">
    <property type="entry name" value="LIPOPOLYSACCHARIDE EXPORT SYSTEM PERMEASE PROTEIN LPTG"/>
    <property type="match status" value="1"/>
</dbReference>
<dbReference type="GO" id="GO:0015920">
    <property type="term" value="P:lipopolysaccharide transport"/>
    <property type="evidence" value="ECO:0007669"/>
    <property type="project" value="TreeGrafter"/>
</dbReference>
<dbReference type="GO" id="GO:0043190">
    <property type="term" value="C:ATP-binding cassette (ABC) transporter complex"/>
    <property type="evidence" value="ECO:0007669"/>
    <property type="project" value="TreeGrafter"/>
</dbReference>